<reference evidence="2 3" key="1">
    <citation type="journal article" date="2014" name="Science">
        <title>Plant genetics. Early allopolyploid evolution in the post-Neolithic Brassica napus oilseed genome.</title>
        <authorList>
            <person name="Chalhoub B."/>
            <person name="Denoeud F."/>
            <person name="Liu S."/>
            <person name="Parkin I.A."/>
            <person name="Tang H."/>
            <person name="Wang X."/>
            <person name="Chiquet J."/>
            <person name="Belcram H."/>
            <person name="Tong C."/>
            <person name="Samans B."/>
            <person name="Correa M."/>
            <person name="Da Silva C."/>
            <person name="Just J."/>
            <person name="Falentin C."/>
            <person name="Koh C.S."/>
            <person name="Le Clainche I."/>
            <person name="Bernard M."/>
            <person name="Bento P."/>
            <person name="Noel B."/>
            <person name="Labadie K."/>
            <person name="Alberti A."/>
            <person name="Charles M."/>
            <person name="Arnaud D."/>
            <person name="Guo H."/>
            <person name="Daviaud C."/>
            <person name="Alamery S."/>
            <person name="Jabbari K."/>
            <person name="Zhao M."/>
            <person name="Edger P.P."/>
            <person name="Chelaifa H."/>
            <person name="Tack D."/>
            <person name="Lassalle G."/>
            <person name="Mestiri I."/>
            <person name="Schnel N."/>
            <person name="Le Paslier M.C."/>
            <person name="Fan G."/>
            <person name="Renault V."/>
            <person name="Bayer P.E."/>
            <person name="Golicz A.A."/>
            <person name="Manoli S."/>
            <person name="Lee T.H."/>
            <person name="Thi V.H."/>
            <person name="Chalabi S."/>
            <person name="Hu Q."/>
            <person name="Fan C."/>
            <person name="Tollenaere R."/>
            <person name="Lu Y."/>
            <person name="Battail C."/>
            <person name="Shen J."/>
            <person name="Sidebottom C.H."/>
            <person name="Wang X."/>
            <person name="Canaguier A."/>
            <person name="Chauveau A."/>
            <person name="Berard A."/>
            <person name="Deniot G."/>
            <person name="Guan M."/>
            <person name="Liu Z."/>
            <person name="Sun F."/>
            <person name="Lim Y.P."/>
            <person name="Lyons E."/>
            <person name="Town C.D."/>
            <person name="Bancroft I."/>
            <person name="Wang X."/>
            <person name="Meng J."/>
            <person name="Ma J."/>
            <person name="Pires J.C."/>
            <person name="King G.J."/>
            <person name="Brunel D."/>
            <person name="Delourme R."/>
            <person name="Renard M."/>
            <person name="Aury J.M."/>
            <person name="Adams K.L."/>
            <person name="Batley J."/>
            <person name="Snowdon R.J."/>
            <person name="Tost J."/>
            <person name="Edwards D."/>
            <person name="Zhou Y."/>
            <person name="Hua W."/>
            <person name="Sharpe A.G."/>
            <person name="Paterson A.H."/>
            <person name="Guan C."/>
            <person name="Wincker P."/>
        </authorList>
    </citation>
    <scope>NUCLEOTIDE SEQUENCE [LARGE SCALE GENOMIC DNA]</scope>
    <source>
        <strain evidence="3">cv. Darmor-bzh</strain>
    </source>
</reference>
<proteinExistence type="predicted"/>
<protein>
    <submittedName>
        <fullName evidence="1">(rape) hypothetical protein</fullName>
    </submittedName>
    <submittedName>
        <fullName evidence="2">BnaC04g19900D protein</fullName>
    </submittedName>
</protein>
<reference evidence="1" key="3">
    <citation type="submission" date="2021-01" db="EMBL/GenBank/DDBJ databases">
        <authorList>
            <consortium name="Genoscope - CEA"/>
            <person name="William W."/>
        </authorList>
    </citation>
    <scope>NUCLEOTIDE SEQUENCE</scope>
</reference>
<dbReference type="Gramene" id="CDY08681">
    <property type="protein sequence ID" value="CDY08681"/>
    <property type="gene ID" value="GSBRNA2T00000541001"/>
</dbReference>
<dbReference type="Proteomes" id="UP000028999">
    <property type="component" value="Unassembled WGS sequence"/>
</dbReference>
<gene>
    <name evidence="2" type="primary">BnaC04g19900D</name>
    <name evidence="1" type="ORF">DARMORV10_C04P28890.1</name>
    <name evidence="2" type="ORF">GSBRNA2T00000541001</name>
</gene>
<reference evidence="2" key="2">
    <citation type="submission" date="2014-06" db="EMBL/GenBank/DDBJ databases">
        <authorList>
            <person name="Genoscope - CEA"/>
        </authorList>
    </citation>
    <scope>NUCLEOTIDE SEQUENCE</scope>
</reference>
<evidence type="ECO:0000313" key="1">
    <source>
        <dbReference type="EMBL" id="CAF1840228.1"/>
    </source>
</evidence>
<organism evidence="2 3">
    <name type="scientific">Brassica napus</name>
    <name type="common">Rape</name>
    <dbReference type="NCBI Taxonomy" id="3708"/>
    <lineage>
        <taxon>Eukaryota</taxon>
        <taxon>Viridiplantae</taxon>
        <taxon>Streptophyta</taxon>
        <taxon>Embryophyta</taxon>
        <taxon>Tracheophyta</taxon>
        <taxon>Spermatophyta</taxon>
        <taxon>Magnoliopsida</taxon>
        <taxon>eudicotyledons</taxon>
        <taxon>Gunneridae</taxon>
        <taxon>Pentapetalae</taxon>
        <taxon>rosids</taxon>
        <taxon>malvids</taxon>
        <taxon>Brassicales</taxon>
        <taxon>Brassicaceae</taxon>
        <taxon>Brassiceae</taxon>
        <taxon>Brassica</taxon>
    </lineage>
</organism>
<name>A0A078F5K5_BRANA</name>
<dbReference type="EMBL" id="HG994368">
    <property type="protein sequence ID" value="CAF1840228.1"/>
    <property type="molecule type" value="Genomic_DNA"/>
</dbReference>
<dbReference type="EMBL" id="LK031987">
    <property type="protein sequence ID" value="CDY08681.1"/>
    <property type="molecule type" value="Genomic_DNA"/>
</dbReference>
<dbReference type="PaxDb" id="3708-A0A078F5K5"/>
<dbReference type="AlphaFoldDB" id="A0A078F5K5"/>
<accession>A0A078F5K5</accession>
<evidence type="ECO:0000313" key="2">
    <source>
        <dbReference type="EMBL" id="CDY08681.1"/>
    </source>
</evidence>
<evidence type="ECO:0000313" key="3">
    <source>
        <dbReference type="Proteomes" id="UP000028999"/>
    </source>
</evidence>
<sequence length="62" mass="6786">MALDEILTRLRLDGRAPGRSSAADGARDVTHVSDVILAKRRFGSRRWGRCSGLATCVFLVVE</sequence>
<keyword evidence="3" id="KW-1185">Reference proteome</keyword>
<dbReference type="Proteomes" id="UP001295469">
    <property type="component" value="Chromosome C04"/>
</dbReference>